<protein>
    <submittedName>
        <fullName evidence="1">Uncharacterized protein</fullName>
    </submittedName>
</protein>
<dbReference type="Proteomes" id="UP000075238">
    <property type="component" value="Chromosome 1"/>
</dbReference>
<proteinExistence type="predicted"/>
<keyword evidence="2" id="KW-1185">Reference proteome</keyword>
<dbReference type="EMBL" id="CP014844">
    <property type="protein sequence ID" value="AMR77107.1"/>
    <property type="molecule type" value="Genomic_DNA"/>
</dbReference>
<name>A0A142JG95_9BURK</name>
<accession>A0A142JG95</accession>
<organism evidence="1 2">
    <name type="scientific">Cupriavidus nantongensis</name>
    <dbReference type="NCBI Taxonomy" id="1796606"/>
    <lineage>
        <taxon>Bacteria</taxon>
        <taxon>Pseudomonadati</taxon>
        <taxon>Pseudomonadota</taxon>
        <taxon>Betaproteobacteria</taxon>
        <taxon>Burkholderiales</taxon>
        <taxon>Burkholderiaceae</taxon>
        <taxon>Cupriavidus</taxon>
    </lineage>
</organism>
<evidence type="ECO:0000313" key="2">
    <source>
        <dbReference type="Proteomes" id="UP000075238"/>
    </source>
</evidence>
<gene>
    <name evidence="1" type="ORF">A2G96_04770</name>
</gene>
<reference evidence="1 2" key="1">
    <citation type="submission" date="2016-03" db="EMBL/GenBank/DDBJ databases">
        <title>Complete genome sequence of a novel chlorpyrifos degrading bacterium, Cupriavidus nantongensis sp. X1.</title>
        <authorList>
            <person name="Fang L."/>
        </authorList>
    </citation>
    <scope>NUCLEOTIDE SEQUENCE [LARGE SCALE GENOMIC DNA]</scope>
    <source>
        <strain evidence="1 2">X1</strain>
    </source>
</reference>
<dbReference type="KEGG" id="cnan:A2G96_04770"/>
<dbReference type="AlphaFoldDB" id="A0A142JG95"/>
<evidence type="ECO:0000313" key="1">
    <source>
        <dbReference type="EMBL" id="AMR77107.1"/>
    </source>
</evidence>
<sequence>MEATGPLTSLRTNRDEAAHPLLICLDGACKFFIVAGTLNRMVASVKLARRADALDLQAAVRLVQAPSP</sequence>